<feature type="transmembrane region" description="Helical" evidence="1">
    <location>
        <begin position="78"/>
        <end position="98"/>
    </location>
</feature>
<dbReference type="HOGENOM" id="CLU_2150481_0_0_1"/>
<dbReference type="Gramene" id="EOY32977">
    <property type="protein sequence ID" value="EOY32977"/>
    <property type="gene ID" value="TCM_040983"/>
</dbReference>
<dbReference type="AlphaFoldDB" id="A0A061GUW2"/>
<accession>A0A061GUW2</accession>
<protein>
    <submittedName>
        <fullName evidence="2">Uncharacterized protein</fullName>
    </submittedName>
</protein>
<evidence type="ECO:0000313" key="3">
    <source>
        <dbReference type="Proteomes" id="UP000026915"/>
    </source>
</evidence>
<reference evidence="2 3" key="1">
    <citation type="journal article" date="2013" name="Genome Biol.">
        <title>The genome sequence of the most widely cultivated cacao type and its use to identify candidate genes regulating pod color.</title>
        <authorList>
            <person name="Motamayor J.C."/>
            <person name="Mockaitis K."/>
            <person name="Schmutz J."/>
            <person name="Haiminen N."/>
            <person name="Iii D.L."/>
            <person name="Cornejo O."/>
            <person name="Findley S.D."/>
            <person name="Zheng P."/>
            <person name="Utro F."/>
            <person name="Royaert S."/>
            <person name="Saski C."/>
            <person name="Jenkins J."/>
            <person name="Podicheti R."/>
            <person name="Zhao M."/>
            <person name="Scheffler B.E."/>
            <person name="Stack J.C."/>
            <person name="Feltus F.A."/>
            <person name="Mustiga G.M."/>
            <person name="Amores F."/>
            <person name="Phillips W."/>
            <person name="Marelli J.P."/>
            <person name="May G.D."/>
            <person name="Shapiro H."/>
            <person name="Ma J."/>
            <person name="Bustamante C.D."/>
            <person name="Schnell R.J."/>
            <person name="Main D."/>
            <person name="Gilbert D."/>
            <person name="Parida L."/>
            <person name="Kuhn D.N."/>
        </authorList>
    </citation>
    <scope>NUCLEOTIDE SEQUENCE [LARGE SCALE GENOMIC DNA]</scope>
    <source>
        <strain evidence="3">cv. Matina 1-6</strain>
    </source>
</reference>
<name>A0A061GUW2_THECC</name>
<proteinExistence type="predicted"/>
<dbReference type="EMBL" id="CM001887">
    <property type="protein sequence ID" value="EOY32977.1"/>
    <property type="molecule type" value="Genomic_DNA"/>
</dbReference>
<gene>
    <name evidence="2" type="ORF">TCM_040983</name>
</gene>
<evidence type="ECO:0000313" key="2">
    <source>
        <dbReference type="EMBL" id="EOY32977.1"/>
    </source>
</evidence>
<feature type="transmembrane region" description="Helical" evidence="1">
    <location>
        <begin position="21"/>
        <end position="48"/>
    </location>
</feature>
<dbReference type="Proteomes" id="UP000026915">
    <property type="component" value="Chromosome 9"/>
</dbReference>
<keyword evidence="1" id="KW-0472">Membrane</keyword>
<dbReference type="InParanoid" id="A0A061GUW2"/>
<sequence length="112" mass="13281">MHPTPLFPHPSCGGMPQKKEGILAVIFMFRRTIFITSKSISFFFYFFLFGEEEEGAMAILSLLSGDHIFKSQTCPFFFLRRMVFVTQVYFFSLLLLHLNRKRESHHIKTYFR</sequence>
<organism evidence="2 3">
    <name type="scientific">Theobroma cacao</name>
    <name type="common">Cacao</name>
    <name type="synonym">Cocoa</name>
    <dbReference type="NCBI Taxonomy" id="3641"/>
    <lineage>
        <taxon>Eukaryota</taxon>
        <taxon>Viridiplantae</taxon>
        <taxon>Streptophyta</taxon>
        <taxon>Embryophyta</taxon>
        <taxon>Tracheophyta</taxon>
        <taxon>Spermatophyta</taxon>
        <taxon>Magnoliopsida</taxon>
        <taxon>eudicotyledons</taxon>
        <taxon>Gunneridae</taxon>
        <taxon>Pentapetalae</taxon>
        <taxon>rosids</taxon>
        <taxon>malvids</taxon>
        <taxon>Malvales</taxon>
        <taxon>Malvaceae</taxon>
        <taxon>Byttnerioideae</taxon>
        <taxon>Theobroma</taxon>
    </lineage>
</organism>
<keyword evidence="3" id="KW-1185">Reference proteome</keyword>
<keyword evidence="1" id="KW-1133">Transmembrane helix</keyword>
<evidence type="ECO:0000256" key="1">
    <source>
        <dbReference type="SAM" id="Phobius"/>
    </source>
</evidence>
<keyword evidence="1" id="KW-0812">Transmembrane</keyword>